<dbReference type="InterPro" id="IPR036291">
    <property type="entry name" value="NAD(P)-bd_dom_sf"/>
</dbReference>
<dbReference type="Gene3D" id="3.30.1780.10">
    <property type="entry name" value="ornithine cyclodeaminase, domain 1"/>
    <property type="match status" value="1"/>
</dbReference>
<evidence type="ECO:0000256" key="1">
    <source>
        <dbReference type="SAM" id="MobiDB-lite"/>
    </source>
</evidence>
<dbReference type="PANTHER" id="PTHR13812">
    <property type="entry name" value="KETIMINE REDUCTASE MU-CRYSTALLIN"/>
    <property type="match status" value="1"/>
</dbReference>
<proteinExistence type="predicted"/>
<sequence>MREYDDAHVDRWVDRAALVAEVTRCLADLGRGEAEQAPKQLLPMVGGGFFLTLAGVVPRLGLAVAKWASYRPTADGAASRSTATILVSAADRGDPLARIHGMRATEARTAATAVAVARAARPDTVLRRIGLLGFGPTNRSVLDTVLATLDTVEEVRIVVRTERTAQLVRRQSTRRGPTVSVGTDPAALAGVDLAVSATGATAAVADLDLIAPDGVVVCLDGAHIWRHGGAAELLDDRVVAGRVPSVARMFCGVEPPAGRLLLDVAGSAVADAALASLLLRTADPGRLTPRGADPQPDAASPGRLS</sequence>
<dbReference type="GO" id="GO:0005737">
    <property type="term" value="C:cytoplasm"/>
    <property type="evidence" value="ECO:0007669"/>
    <property type="project" value="TreeGrafter"/>
</dbReference>
<comment type="caution">
    <text evidence="2">The sequence shown here is derived from an EMBL/GenBank/DDBJ whole genome shotgun (WGS) entry which is preliminary data.</text>
</comment>
<reference evidence="2 3" key="1">
    <citation type="submission" date="2019-02" db="EMBL/GenBank/DDBJ databases">
        <title>Jishengella sp. nov., isolated from a root of Zingiber montanum.</title>
        <authorList>
            <person name="Kuncharoen N."/>
            <person name="Kudo T."/>
            <person name="Masahiro Y."/>
            <person name="Ohkuma M."/>
            <person name="Tanasupawat S."/>
        </authorList>
    </citation>
    <scope>NUCLEOTIDE SEQUENCE [LARGE SCALE GENOMIC DNA]</scope>
    <source>
        <strain evidence="2 3">PLAI 1-1</strain>
    </source>
</reference>
<dbReference type="AlphaFoldDB" id="A0A4R0GLA1"/>
<accession>A0A4R0GLA1</accession>
<feature type="region of interest" description="Disordered" evidence="1">
    <location>
        <begin position="285"/>
        <end position="305"/>
    </location>
</feature>
<organism evidence="2 3">
    <name type="scientific">Micromonospora zingiberis</name>
    <dbReference type="NCBI Taxonomy" id="2053011"/>
    <lineage>
        <taxon>Bacteria</taxon>
        <taxon>Bacillati</taxon>
        <taxon>Actinomycetota</taxon>
        <taxon>Actinomycetes</taxon>
        <taxon>Micromonosporales</taxon>
        <taxon>Micromonosporaceae</taxon>
        <taxon>Micromonospora</taxon>
    </lineage>
</organism>
<protein>
    <recommendedName>
        <fullName evidence="4">Ornithine cyclodeaminase</fullName>
    </recommendedName>
</protein>
<evidence type="ECO:0000313" key="2">
    <source>
        <dbReference type="EMBL" id="TCB97163.1"/>
    </source>
</evidence>
<dbReference type="InterPro" id="IPR003462">
    <property type="entry name" value="ODC_Mu_crystall"/>
</dbReference>
<name>A0A4R0GLA1_9ACTN</name>
<dbReference type="Pfam" id="PF02423">
    <property type="entry name" value="OCD_Mu_crystall"/>
    <property type="match status" value="1"/>
</dbReference>
<dbReference type="Gene3D" id="3.40.50.720">
    <property type="entry name" value="NAD(P)-binding Rossmann-like Domain"/>
    <property type="match status" value="1"/>
</dbReference>
<evidence type="ECO:0000313" key="3">
    <source>
        <dbReference type="Proteomes" id="UP000292274"/>
    </source>
</evidence>
<dbReference type="PANTHER" id="PTHR13812:SF19">
    <property type="entry name" value="KETIMINE REDUCTASE MU-CRYSTALLIN"/>
    <property type="match status" value="1"/>
</dbReference>
<dbReference type="OrthoDB" id="5126206at2"/>
<dbReference type="EMBL" id="SJJR01000007">
    <property type="protein sequence ID" value="TCB97163.1"/>
    <property type="molecule type" value="Genomic_DNA"/>
</dbReference>
<dbReference type="Proteomes" id="UP000292274">
    <property type="component" value="Unassembled WGS sequence"/>
</dbReference>
<dbReference type="SUPFAM" id="SSF51735">
    <property type="entry name" value="NAD(P)-binding Rossmann-fold domains"/>
    <property type="match status" value="1"/>
</dbReference>
<dbReference type="RefSeq" id="WP_131303831.1">
    <property type="nucleotide sequence ID" value="NZ_SJJR01000007.1"/>
</dbReference>
<evidence type="ECO:0008006" key="4">
    <source>
        <dbReference type="Google" id="ProtNLM"/>
    </source>
</evidence>
<dbReference type="InterPro" id="IPR023401">
    <property type="entry name" value="ODC_N"/>
</dbReference>
<keyword evidence="3" id="KW-1185">Reference proteome</keyword>
<gene>
    <name evidence="2" type="ORF">E0H26_12830</name>
</gene>